<dbReference type="AlphaFoldDB" id="A0A368VU94"/>
<evidence type="ECO:0000256" key="2">
    <source>
        <dbReference type="SAM" id="Coils"/>
    </source>
</evidence>
<keyword evidence="3" id="KW-1133">Transmembrane helix</keyword>
<keyword evidence="2" id="KW-0175">Coiled coil</keyword>
<feature type="coiled-coil region" evidence="2">
    <location>
        <begin position="424"/>
        <end position="465"/>
    </location>
</feature>
<feature type="domain" description="NAD-dependent epimerase/dehydratase" evidence="4">
    <location>
        <begin position="3"/>
        <end position="225"/>
    </location>
</feature>
<keyword evidence="7" id="KW-1185">Reference proteome</keyword>
<feature type="domain" description="Sensor protein KdpD transmembrane" evidence="5">
    <location>
        <begin position="334"/>
        <end position="434"/>
    </location>
</feature>
<dbReference type="Pfam" id="PF13493">
    <property type="entry name" value="DUF4118"/>
    <property type="match status" value="1"/>
</dbReference>
<keyword evidence="3" id="KW-0472">Membrane</keyword>
<dbReference type="SUPFAM" id="SSF55781">
    <property type="entry name" value="GAF domain-like"/>
    <property type="match status" value="1"/>
</dbReference>
<evidence type="ECO:0000256" key="3">
    <source>
        <dbReference type="SAM" id="Phobius"/>
    </source>
</evidence>
<dbReference type="PANTHER" id="PTHR43000">
    <property type="entry name" value="DTDP-D-GLUCOSE 4,6-DEHYDRATASE-RELATED"/>
    <property type="match status" value="1"/>
</dbReference>
<dbReference type="EMBL" id="QPJD01000010">
    <property type="protein sequence ID" value="RCW45604.1"/>
    <property type="molecule type" value="Genomic_DNA"/>
</dbReference>
<reference evidence="6 7" key="1">
    <citation type="submission" date="2018-07" db="EMBL/GenBank/DDBJ databases">
        <title>Genomic Encyclopedia of Type Strains, Phase III (KMG-III): the genomes of soil and plant-associated and newly described type strains.</title>
        <authorList>
            <person name="Whitman W."/>
        </authorList>
    </citation>
    <scope>NUCLEOTIDE SEQUENCE [LARGE SCALE GENOMIC DNA]</scope>
    <source>
        <strain evidence="6 7">CECT 7506</strain>
    </source>
</reference>
<evidence type="ECO:0000313" key="7">
    <source>
        <dbReference type="Proteomes" id="UP000252415"/>
    </source>
</evidence>
<comment type="caution">
    <text evidence="6">The sequence shown here is derived from an EMBL/GenBank/DDBJ whole genome shotgun (WGS) entry which is preliminary data.</text>
</comment>
<protein>
    <submittedName>
        <fullName evidence="6">Nucleoside-diphosphate-sugar epimerase</fullName>
    </submittedName>
</protein>
<evidence type="ECO:0000259" key="4">
    <source>
        <dbReference type="Pfam" id="PF01370"/>
    </source>
</evidence>
<dbReference type="SUPFAM" id="SSF51735">
    <property type="entry name" value="NAD(P)-binding Rossmann-fold domains"/>
    <property type="match status" value="1"/>
</dbReference>
<evidence type="ECO:0000313" key="6">
    <source>
        <dbReference type="EMBL" id="RCW45604.1"/>
    </source>
</evidence>
<dbReference type="InterPro" id="IPR029016">
    <property type="entry name" value="GAF-like_dom_sf"/>
</dbReference>
<comment type="similarity">
    <text evidence="1">Belongs to the NAD(P)-dependent epimerase/dehydratase family.</text>
</comment>
<dbReference type="Gene3D" id="3.40.50.720">
    <property type="entry name" value="NAD(P)-binding Rossmann-like Domain"/>
    <property type="match status" value="1"/>
</dbReference>
<dbReference type="InterPro" id="IPR001509">
    <property type="entry name" value="Epimerase_deHydtase"/>
</dbReference>
<evidence type="ECO:0000256" key="1">
    <source>
        <dbReference type="ARBA" id="ARBA00007637"/>
    </source>
</evidence>
<dbReference type="InterPro" id="IPR036291">
    <property type="entry name" value="NAD(P)-bd_dom_sf"/>
</dbReference>
<proteinExistence type="inferred from homology"/>
<feature type="transmembrane region" description="Helical" evidence="3">
    <location>
        <begin position="360"/>
        <end position="386"/>
    </location>
</feature>
<feature type="transmembrane region" description="Helical" evidence="3">
    <location>
        <begin position="328"/>
        <end position="348"/>
    </location>
</feature>
<dbReference type="OrthoDB" id="9771073at2"/>
<accession>A0A368VU94</accession>
<dbReference type="Gene3D" id="3.90.25.10">
    <property type="entry name" value="UDP-galactose 4-epimerase, domain 1"/>
    <property type="match status" value="1"/>
</dbReference>
<keyword evidence="3" id="KW-0812">Transmembrane</keyword>
<evidence type="ECO:0000259" key="5">
    <source>
        <dbReference type="Pfam" id="PF13493"/>
    </source>
</evidence>
<dbReference type="InterPro" id="IPR025201">
    <property type="entry name" value="KdpD_TM"/>
</dbReference>
<sequence length="728" mass="82170">MRVLVTGGYGFIGSFVAERFSKEGYEVSIIDNLSSGNKRNVDFKHKSYILSVEDRNCEEIFRNNRFDAVIHLAAQVSVAASMENPRQDTKSNVLGLSNMLVLSHKYGVKKFIFASSAAVYGMNDQLPLSESAPCSPISPYAINKMIGETYCLKWQEIYGLETLSFRFSNVYGPRQDSLGEGGVVSIFMERATGGKDLIVFGDGGQTRDFVYVEDVADAIYRASYSDLTGVYNLSTNTENSVNDLIEWLRSLHGKASVSYRDVRQGDIYRSSLDNARIGRDLDWAPKYSFQEGLHRTYDWFKNERTPDEKIAKPENENPSFISRAVKGIIPYAENVLAFALAAWLTLAIEDTQYNFIDIKLIYIIIIGIVYGNRQSIVAVILSVALYTYNLLENGYDLISLFYGTDLFFQIAIYLFIGLVVGYSIDRRTNALKSKERQLNALQEKYTFLNEVYEETRTVKEELQQQIMNNGDSFGKIYSVTKELESLEPEKIFTSTVSVVESIMKSQMVTIYTVNKYKNYLRIAARSSGNDFEAPKSIKVEDYPYIKQLLGNKKIYINKELHGDSPLLSAPVLSNGEVVAVVSLHEMRFDNFSLYYQNLFKITIDLISSSLSRALSYVEATGSQRYLEGSQVLKPDVFADILASKRLASNKHGVEFVLLSAGSAADVSPDLANQIFRSLRETDYLGLGQDGQLLILLSNSGQQDAEFVLNRFYRNNIKLDIMKEDLMYV</sequence>
<dbReference type="Gene3D" id="3.30.450.40">
    <property type="match status" value="1"/>
</dbReference>
<name>A0A368VU94_9BACL</name>
<gene>
    <name evidence="6" type="ORF">DFP97_110194</name>
</gene>
<feature type="transmembrane region" description="Helical" evidence="3">
    <location>
        <begin position="406"/>
        <end position="424"/>
    </location>
</feature>
<dbReference type="Proteomes" id="UP000252415">
    <property type="component" value="Unassembled WGS sequence"/>
</dbReference>
<organism evidence="6 7">
    <name type="scientific">Paenibacillus prosopidis</name>
    <dbReference type="NCBI Taxonomy" id="630520"/>
    <lineage>
        <taxon>Bacteria</taxon>
        <taxon>Bacillati</taxon>
        <taxon>Bacillota</taxon>
        <taxon>Bacilli</taxon>
        <taxon>Bacillales</taxon>
        <taxon>Paenibacillaceae</taxon>
        <taxon>Paenibacillus</taxon>
    </lineage>
</organism>
<dbReference type="Pfam" id="PF01370">
    <property type="entry name" value="Epimerase"/>
    <property type="match status" value="1"/>
</dbReference>
<dbReference type="RefSeq" id="WP_114381444.1">
    <property type="nucleotide sequence ID" value="NZ_QPJD01000010.1"/>
</dbReference>